<evidence type="ECO:0000256" key="1">
    <source>
        <dbReference type="SAM" id="MobiDB-lite"/>
    </source>
</evidence>
<reference evidence="2 3" key="1">
    <citation type="journal article" date="2018" name="New Phytol.">
        <title>Phylogenomics of Endogonaceae and evolution of mycorrhizas within Mucoromycota.</title>
        <authorList>
            <person name="Chang Y."/>
            <person name="Desiro A."/>
            <person name="Na H."/>
            <person name="Sandor L."/>
            <person name="Lipzen A."/>
            <person name="Clum A."/>
            <person name="Barry K."/>
            <person name="Grigoriev I.V."/>
            <person name="Martin F.M."/>
            <person name="Stajich J.E."/>
            <person name="Smith M.E."/>
            <person name="Bonito G."/>
            <person name="Spatafora J.W."/>
        </authorList>
    </citation>
    <scope>NUCLEOTIDE SEQUENCE [LARGE SCALE GENOMIC DNA]</scope>
    <source>
        <strain evidence="2 3">GMNB39</strain>
    </source>
</reference>
<keyword evidence="3" id="KW-1185">Reference proteome</keyword>
<feature type="compositionally biased region" description="Acidic residues" evidence="1">
    <location>
        <begin position="58"/>
        <end position="81"/>
    </location>
</feature>
<proteinExistence type="predicted"/>
<feature type="compositionally biased region" description="Basic and acidic residues" evidence="1">
    <location>
        <begin position="43"/>
        <end position="57"/>
    </location>
</feature>
<dbReference type="AlphaFoldDB" id="A0A433DMG3"/>
<feature type="region of interest" description="Disordered" evidence="1">
    <location>
        <begin position="37"/>
        <end position="100"/>
    </location>
</feature>
<dbReference type="Proteomes" id="UP000268093">
    <property type="component" value="Unassembled WGS sequence"/>
</dbReference>
<gene>
    <name evidence="2" type="ORF">BC936DRAFT_142778</name>
</gene>
<name>A0A433DMG3_9FUNG</name>
<organism evidence="2 3">
    <name type="scientific">Jimgerdemannia flammicorona</name>
    <dbReference type="NCBI Taxonomy" id="994334"/>
    <lineage>
        <taxon>Eukaryota</taxon>
        <taxon>Fungi</taxon>
        <taxon>Fungi incertae sedis</taxon>
        <taxon>Mucoromycota</taxon>
        <taxon>Mucoromycotina</taxon>
        <taxon>Endogonomycetes</taxon>
        <taxon>Endogonales</taxon>
        <taxon>Endogonaceae</taxon>
        <taxon>Jimgerdemannia</taxon>
    </lineage>
</organism>
<evidence type="ECO:0000313" key="3">
    <source>
        <dbReference type="Proteomes" id="UP000268093"/>
    </source>
</evidence>
<comment type="caution">
    <text evidence="2">The sequence shown here is derived from an EMBL/GenBank/DDBJ whole genome shotgun (WGS) entry which is preliminary data.</text>
</comment>
<accession>A0A433DMG3</accession>
<sequence>MLLLNEYSCRPRVAGANTQWLKRDDINEHDISNTITSHLSSARSREAVFHGKRKLDDTESQDGEDETGDIEPEHDEDENDKDESKDDYPEDEPEDCMSAPEHSLVDLEELSVIDGINVSRMPKLDGNMEIVNIEADRKVVAQWILPDRRNMSELFAEYREMAEERDIFAKCHILEIADVAPIRSALGDEDL</sequence>
<evidence type="ECO:0000313" key="2">
    <source>
        <dbReference type="EMBL" id="RUP52042.1"/>
    </source>
</evidence>
<dbReference type="EMBL" id="RBNI01000240">
    <property type="protein sequence ID" value="RUP52042.1"/>
    <property type="molecule type" value="Genomic_DNA"/>
</dbReference>
<protein>
    <submittedName>
        <fullName evidence="2">Uncharacterized protein</fullName>
    </submittedName>
</protein>